<sequence length="509" mass="54456">MAPISESTQPGGTLDTASKFLFWFFLCVTVASVTIAMVTLHRGKKRERVLAKSDMEQVVVQVPPPQEKGVMPRSGASTVESSNGLPDVDVRFPEGGVQAWLVVLGSFSAMFSVYGLINTAAVFESWFSTHQLADYSASAIGWIFSLYLFFVFFVGIQVGPLFDRFGPRLLVATGSLLNVTSIMLLGLCTKYYQILLCYSVLGGLGGALLNTPAYGCIAHFFDARRGLATGIASPRRAVLAASTRILGFILLALAVPANLWLRTRLPLSGDGDGGDTDATEVDLAVSDAASTGGRRRSRRRPRVQSVWPDFTIFRDKCYAIATVGVFFMEWGIFVPITFIISYASAHHQDATKAYTLLSVLNAGSVVGRFLPGLLADKLGRFNVIIVTIALSSITVFGIWMPTGDSRPTLLAFCVLFGFASGSNLGLIAVCLGQLCEPSEYGRFFSTAMMVASFGTLSSVPIGGALLSSSLGENGWRALIAFSGGSYAIALVCYGAARVMAVGWGLKTVF</sequence>
<feature type="domain" description="Major facilitator superfamily (MFS) profile" evidence="4">
    <location>
        <begin position="317"/>
        <end position="509"/>
    </location>
</feature>
<feature type="transmembrane region" description="Helical" evidence="3">
    <location>
        <begin position="381"/>
        <end position="402"/>
    </location>
</feature>
<dbReference type="RefSeq" id="XP_014172292.1">
    <property type="nucleotide sequence ID" value="XM_014316817.1"/>
</dbReference>
<dbReference type="GeneID" id="25975761"/>
<comment type="similarity">
    <text evidence="2">Belongs to the major facilitator superfamily. Monocarboxylate porter (TC 2.A.1.13) family.</text>
</comment>
<keyword evidence="3" id="KW-0812">Transmembrane</keyword>
<feature type="transmembrane region" description="Helical" evidence="3">
    <location>
        <begin position="238"/>
        <end position="261"/>
    </location>
</feature>
<keyword evidence="3" id="KW-1133">Transmembrane helix</keyword>
<feature type="transmembrane region" description="Helical" evidence="3">
    <location>
        <begin position="446"/>
        <end position="466"/>
    </location>
</feature>
<dbReference type="InterPro" id="IPR020846">
    <property type="entry name" value="MFS_dom"/>
</dbReference>
<feature type="transmembrane region" description="Helical" evidence="3">
    <location>
        <begin position="193"/>
        <end position="217"/>
    </location>
</feature>
<evidence type="ECO:0000256" key="3">
    <source>
        <dbReference type="SAM" id="Phobius"/>
    </source>
</evidence>
<protein>
    <submittedName>
        <fullName evidence="5">Major facilitator superfamily transporter monocarboxylate</fullName>
    </submittedName>
</protein>
<feature type="transmembrane region" description="Helical" evidence="3">
    <location>
        <begin position="409"/>
        <end position="434"/>
    </location>
</feature>
<dbReference type="InterPro" id="IPR050327">
    <property type="entry name" value="Proton-linked_MCT"/>
</dbReference>
<dbReference type="GO" id="GO:0022857">
    <property type="term" value="F:transmembrane transporter activity"/>
    <property type="evidence" value="ECO:0007669"/>
    <property type="project" value="InterPro"/>
</dbReference>
<accession>F0XHU2</accession>
<dbReference type="SUPFAM" id="SSF103473">
    <property type="entry name" value="MFS general substrate transporter"/>
    <property type="match status" value="1"/>
</dbReference>
<evidence type="ECO:0000259" key="4">
    <source>
        <dbReference type="PROSITE" id="PS50850"/>
    </source>
</evidence>
<dbReference type="PANTHER" id="PTHR11360:SF177">
    <property type="entry name" value="RIBOFLAVIN TRANSPORTER MCH5"/>
    <property type="match status" value="1"/>
</dbReference>
<keyword evidence="3" id="KW-0472">Membrane</keyword>
<dbReference type="InterPro" id="IPR036259">
    <property type="entry name" value="MFS_trans_sf"/>
</dbReference>
<dbReference type="eggNOG" id="KOG2504">
    <property type="taxonomic scope" value="Eukaryota"/>
</dbReference>
<evidence type="ECO:0000256" key="1">
    <source>
        <dbReference type="ARBA" id="ARBA00004141"/>
    </source>
</evidence>
<dbReference type="SFLD" id="SFLDS00032">
    <property type="entry name" value="Radical_SAM_3-amino-3-carboxyp"/>
    <property type="match status" value="1"/>
</dbReference>
<gene>
    <name evidence="5" type="ORF">CMQ_2739</name>
</gene>
<dbReference type="Pfam" id="PF07690">
    <property type="entry name" value="MFS_1"/>
    <property type="match status" value="2"/>
</dbReference>
<dbReference type="PANTHER" id="PTHR11360">
    <property type="entry name" value="MONOCARBOXYLATE TRANSPORTER"/>
    <property type="match status" value="1"/>
</dbReference>
<dbReference type="Proteomes" id="UP000007796">
    <property type="component" value="Unassembled WGS sequence"/>
</dbReference>
<keyword evidence="6" id="KW-1185">Reference proteome</keyword>
<dbReference type="GO" id="GO:0017183">
    <property type="term" value="P:protein histidyl modification to diphthamide"/>
    <property type="evidence" value="ECO:0007669"/>
    <property type="project" value="InterPro"/>
</dbReference>
<dbReference type="HOGENOM" id="CLU_001265_1_0_1"/>
<feature type="transmembrane region" description="Helical" evidence="3">
    <location>
        <begin position="318"/>
        <end position="342"/>
    </location>
</feature>
<dbReference type="GO" id="GO:0016020">
    <property type="term" value="C:membrane"/>
    <property type="evidence" value="ECO:0007669"/>
    <property type="project" value="UniProtKB-SubCell"/>
</dbReference>
<dbReference type="PROSITE" id="PS50850">
    <property type="entry name" value="MFS"/>
    <property type="match status" value="1"/>
</dbReference>
<evidence type="ECO:0000313" key="6">
    <source>
        <dbReference type="Proteomes" id="UP000007796"/>
    </source>
</evidence>
<feature type="transmembrane region" description="Helical" evidence="3">
    <location>
        <begin position="99"/>
        <end position="117"/>
    </location>
</feature>
<feature type="transmembrane region" description="Helical" evidence="3">
    <location>
        <begin position="137"/>
        <end position="162"/>
    </location>
</feature>
<dbReference type="InterPro" id="IPR011701">
    <property type="entry name" value="MFS"/>
</dbReference>
<dbReference type="InParanoid" id="F0XHU2"/>
<feature type="transmembrane region" description="Helical" evidence="3">
    <location>
        <begin position="478"/>
        <end position="496"/>
    </location>
</feature>
<feature type="transmembrane region" description="Helical" evidence="3">
    <location>
        <begin position="354"/>
        <end position="375"/>
    </location>
</feature>
<feature type="transmembrane region" description="Helical" evidence="3">
    <location>
        <begin position="169"/>
        <end position="187"/>
    </location>
</feature>
<proteinExistence type="inferred from homology"/>
<dbReference type="Gene3D" id="1.20.1250.20">
    <property type="entry name" value="MFS general substrate transporter like domains"/>
    <property type="match status" value="2"/>
</dbReference>
<dbReference type="InterPro" id="IPR016435">
    <property type="entry name" value="DPH1/DPH2"/>
</dbReference>
<dbReference type="OrthoDB" id="410267at2759"/>
<feature type="transmembrane region" description="Helical" evidence="3">
    <location>
        <begin position="20"/>
        <end position="40"/>
    </location>
</feature>
<name>F0XHU2_GROCL</name>
<dbReference type="EMBL" id="GL629769">
    <property type="protein sequence ID" value="EFX02810.1"/>
    <property type="molecule type" value="Genomic_DNA"/>
</dbReference>
<organism evidence="6">
    <name type="scientific">Grosmannia clavigera (strain kw1407 / UAMH 11150)</name>
    <name type="common">Blue stain fungus</name>
    <name type="synonym">Graphiocladiella clavigera</name>
    <dbReference type="NCBI Taxonomy" id="655863"/>
    <lineage>
        <taxon>Eukaryota</taxon>
        <taxon>Fungi</taxon>
        <taxon>Dikarya</taxon>
        <taxon>Ascomycota</taxon>
        <taxon>Pezizomycotina</taxon>
        <taxon>Sordariomycetes</taxon>
        <taxon>Sordariomycetidae</taxon>
        <taxon>Ophiostomatales</taxon>
        <taxon>Ophiostomataceae</taxon>
        <taxon>Leptographium</taxon>
    </lineage>
</organism>
<dbReference type="FunCoup" id="F0XHU2">
    <property type="interactions" value="148"/>
</dbReference>
<dbReference type="GO" id="GO:0090560">
    <property type="term" value="F:2-(3-amino-3-carboxypropyl)histidine synthase activity"/>
    <property type="evidence" value="ECO:0007669"/>
    <property type="project" value="InterPro"/>
</dbReference>
<comment type="subcellular location">
    <subcellularLocation>
        <location evidence="1">Membrane</location>
        <topology evidence="1">Multi-pass membrane protein</topology>
    </subcellularLocation>
</comment>
<dbReference type="AlphaFoldDB" id="F0XHU2"/>
<reference evidence="5 6" key="1">
    <citation type="journal article" date="2011" name="Proc. Natl. Acad. Sci. U.S.A.">
        <title>Genome and transcriptome analyses of the mountain pine beetle-fungal symbiont Grosmannia clavigera, a lodgepole pine pathogen.</title>
        <authorList>
            <person name="DiGuistini S."/>
            <person name="Wang Y."/>
            <person name="Liao N.Y."/>
            <person name="Taylor G."/>
            <person name="Tanguay P."/>
            <person name="Feau N."/>
            <person name="Henrissat B."/>
            <person name="Chan S.K."/>
            <person name="Hesse-Orce U."/>
            <person name="Alamouti S.M."/>
            <person name="Tsui C.K.M."/>
            <person name="Docking R.T."/>
            <person name="Levasseur A."/>
            <person name="Haridas S."/>
            <person name="Robertson G."/>
            <person name="Birol I."/>
            <person name="Holt R.A."/>
            <person name="Marra M.A."/>
            <person name="Hamelin R.C."/>
            <person name="Hirst M."/>
            <person name="Jones S.J.M."/>
            <person name="Bohlmann J."/>
            <person name="Breuil C."/>
        </authorList>
    </citation>
    <scope>NUCLEOTIDE SEQUENCE [LARGE SCALE GENOMIC DNA]</scope>
    <source>
        <strain evidence="6">kw1407 / UAMH 11150</strain>
    </source>
</reference>
<evidence type="ECO:0000313" key="5">
    <source>
        <dbReference type="EMBL" id="EFX02810.1"/>
    </source>
</evidence>
<evidence type="ECO:0000256" key="2">
    <source>
        <dbReference type="ARBA" id="ARBA00006727"/>
    </source>
</evidence>